<dbReference type="SUPFAM" id="SSF50814">
    <property type="entry name" value="Lipocalins"/>
    <property type="match status" value="1"/>
</dbReference>
<protein>
    <submittedName>
        <fullName evidence="4">Uncharacterized protein LOC108677745</fullName>
    </submittedName>
</protein>
<evidence type="ECO:0000256" key="1">
    <source>
        <dbReference type="SAM" id="SignalP"/>
    </source>
</evidence>
<evidence type="ECO:0000259" key="2">
    <source>
        <dbReference type="Pfam" id="PF00061"/>
    </source>
</evidence>
<dbReference type="Pfam" id="PF00061">
    <property type="entry name" value="Lipocalin"/>
    <property type="match status" value="1"/>
</dbReference>
<feature type="signal peptide" evidence="1">
    <location>
        <begin position="1"/>
        <end position="19"/>
    </location>
</feature>
<evidence type="ECO:0000313" key="3">
    <source>
        <dbReference type="Proteomes" id="UP000694843"/>
    </source>
</evidence>
<dbReference type="PANTHER" id="PTHR10612:SF49">
    <property type="entry name" value="APOLIPOPROTEIN D-LIKE PROTEIN"/>
    <property type="match status" value="1"/>
</dbReference>
<dbReference type="RefSeq" id="XP_047740772.1">
    <property type="nucleotide sequence ID" value="XM_047884816.1"/>
</dbReference>
<dbReference type="Gene3D" id="2.40.128.20">
    <property type="match status" value="2"/>
</dbReference>
<feature type="chain" id="PRO_5037777815" evidence="1">
    <location>
        <begin position="20"/>
        <end position="293"/>
    </location>
</feature>
<feature type="domain" description="Lipocalin/cytosolic fatty-acid binding" evidence="2">
    <location>
        <begin position="78"/>
        <end position="144"/>
    </location>
</feature>
<dbReference type="InterPro" id="IPR012674">
    <property type="entry name" value="Calycin"/>
</dbReference>
<dbReference type="InterPro" id="IPR000566">
    <property type="entry name" value="Lipocln_cytosolic_FA-bd_dom"/>
</dbReference>
<dbReference type="OrthoDB" id="6728016at2759"/>
<reference evidence="4" key="1">
    <citation type="submission" date="2025-08" db="UniProtKB">
        <authorList>
            <consortium name="RefSeq"/>
        </authorList>
    </citation>
    <scope>IDENTIFICATION</scope>
    <source>
        <tissue evidence="4">Whole organism</tissue>
    </source>
</reference>
<keyword evidence="3" id="KW-1185">Reference proteome</keyword>
<dbReference type="PANTHER" id="PTHR10612">
    <property type="entry name" value="APOLIPOPROTEIN D"/>
    <property type="match status" value="1"/>
</dbReference>
<evidence type="ECO:0000313" key="4">
    <source>
        <dbReference type="RefSeq" id="XP_047740772.1"/>
    </source>
</evidence>
<dbReference type="AlphaFoldDB" id="A0A979FWQ8"/>
<accession>A0A979FWQ8</accession>
<dbReference type="GeneID" id="108677745"/>
<organism evidence="3 4">
    <name type="scientific">Hyalella azteca</name>
    <name type="common">Amphipod</name>
    <dbReference type="NCBI Taxonomy" id="294128"/>
    <lineage>
        <taxon>Eukaryota</taxon>
        <taxon>Metazoa</taxon>
        <taxon>Ecdysozoa</taxon>
        <taxon>Arthropoda</taxon>
        <taxon>Crustacea</taxon>
        <taxon>Multicrustacea</taxon>
        <taxon>Malacostraca</taxon>
        <taxon>Eumalacostraca</taxon>
        <taxon>Peracarida</taxon>
        <taxon>Amphipoda</taxon>
        <taxon>Senticaudata</taxon>
        <taxon>Talitrida</taxon>
        <taxon>Talitroidea</taxon>
        <taxon>Hyalellidae</taxon>
        <taxon>Hyalella</taxon>
    </lineage>
</organism>
<dbReference type="Proteomes" id="UP000694843">
    <property type="component" value="Unplaced"/>
</dbReference>
<keyword evidence="1" id="KW-0732">Signal</keyword>
<proteinExistence type="predicted"/>
<gene>
    <name evidence="4" type="primary">LOC108677745</name>
</gene>
<dbReference type="GO" id="GO:0000302">
    <property type="term" value="P:response to reactive oxygen species"/>
    <property type="evidence" value="ECO:0007669"/>
    <property type="project" value="TreeGrafter"/>
</dbReference>
<name>A0A979FWQ8_HYAAZ</name>
<dbReference type="GO" id="GO:0005737">
    <property type="term" value="C:cytoplasm"/>
    <property type="evidence" value="ECO:0007669"/>
    <property type="project" value="TreeGrafter"/>
</dbReference>
<dbReference type="KEGG" id="hazt:108677745"/>
<dbReference type="GO" id="GO:0006629">
    <property type="term" value="P:lipid metabolic process"/>
    <property type="evidence" value="ECO:0007669"/>
    <property type="project" value="TreeGrafter"/>
</dbReference>
<sequence>MLGYSLLLVSLLGITRVAGHDWALGACPSVKPVDNLAVDKFLGLWYVIEQFDTSSLCLTMVRWPLSQYIRVRWPLNLAGKGDYIVFDTDYTHYAGIYECQAVTSLMHRKSASILSREPTLSPDYVDRVKRRLTSFGIDLRHLDRISHEGCRSKADADVNLHVDGDTLTNVMSGARDGIEDAANTFINGIRGIATTVSNVTQNTFNNFPGITTSTFGNTVTNTPSTGFGGSSTTTTSPATTKSVDVNIRTGSTVPDEDVNSVLTEDNLEENFYSVANSSITPSEDEIYRVVRTE</sequence>